<comment type="subcellular location">
    <subcellularLocation>
        <location evidence="1">Endoplasmic reticulum membrane</location>
        <topology evidence="1">Multi-pass membrane protein</topology>
    </subcellularLocation>
</comment>
<dbReference type="Proteomes" id="UP000383932">
    <property type="component" value="Unassembled WGS sequence"/>
</dbReference>
<feature type="transmembrane region" description="Helical" evidence="9">
    <location>
        <begin position="62"/>
        <end position="80"/>
    </location>
</feature>
<keyword evidence="4" id="KW-0378">Hydrolase</keyword>
<gene>
    <name evidence="10" type="ORF">CTheo_3700</name>
</gene>
<dbReference type="PANTHER" id="PTHR12174">
    <property type="entry name" value="SIGNAL PEPTIDE PEPTIDASE"/>
    <property type="match status" value="1"/>
</dbReference>
<feature type="transmembrane region" description="Helical" evidence="9">
    <location>
        <begin position="12"/>
        <end position="31"/>
    </location>
</feature>
<proteinExistence type="inferred from homology"/>
<dbReference type="GO" id="GO:0098553">
    <property type="term" value="C:lumenal side of endoplasmic reticulum membrane"/>
    <property type="evidence" value="ECO:0007669"/>
    <property type="project" value="TreeGrafter"/>
</dbReference>
<protein>
    <submittedName>
        <fullName evidence="10">Signal peptide peptidase</fullName>
    </submittedName>
</protein>
<comment type="similarity">
    <text evidence="2">Belongs to the peptidase A22B family.</text>
</comment>
<feature type="transmembrane region" description="Helical" evidence="9">
    <location>
        <begin position="92"/>
        <end position="111"/>
    </location>
</feature>
<dbReference type="PANTHER" id="PTHR12174:SF23">
    <property type="entry name" value="MINOR HISTOCOMPATIBILITY ANTIGEN H13"/>
    <property type="match status" value="1"/>
</dbReference>
<evidence type="ECO:0000256" key="8">
    <source>
        <dbReference type="SAM" id="MobiDB-lite"/>
    </source>
</evidence>
<dbReference type="OrthoDB" id="29661at2759"/>
<dbReference type="GO" id="GO:0098554">
    <property type="term" value="C:cytoplasmic side of endoplasmic reticulum membrane"/>
    <property type="evidence" value="ECO:0007669"/>
    <property type="project" value="TreeGrafter"/>
</dbReference>
<comment type="caution">
    <text evidence="10">The sequence shown here is derived from an EMBL/GenBank/DDBJ whole genome shotgun (WGS) entry which is preliminary data.</text>
</comment>
<keyword evidence="7 9" id="KW-0472">Membrane</keyword>
<evidence type="ECO:0000256" key="1">
    <source>
        <dbReference type="ARBA" id="ARBA00004477"/>
    </source>
</evidence>
<name>A0A5N5QM51_9AGAM</name>
<evidence type="ECO:0000256" key="7">
    <source>
        <dbReference type="ARBA" id="ARBA00023136"/>
    </source>
</evidence>
<dbReference type="InterPro" id="IPR006639">
    <property type="entry name" value="Preselin/SPP"/>
</dbReference>
<accession>A0A5N5QM51</accession>
<feature type="transmembrane region" description="Helical" evidence="9">
    <location>
        <begin position="302"/>
        <end position="324"/>
    </location>
</feature>
<evidence type="ECO:0000256" key="3">
    <source>
        <dbReference type="ARBA" id="ARBA00022692"/>
    </source>
</evidence>
<evidence type="ECO:0000256" key="6">
    <source>
        <dbReference type="ARBA" id="ARBA00022989"/>
    </source>
</evidence>
<evidence type="ECO:0000256" key="2">
    <source>
        <dbReference type="ARBA" id="ARBA00006859"/>
    </source>
</evidence>
<feature type="transmembrane region" description="Helical" evidence="9">
    <location>
        <begin position="263"/>
        <end position="281"/>
    </location>
</feature>
<feature type="transmembrane region" description="Helical" evidence="9">
    <location>
        <begin position="219"/>
        <end position="243"/>
    </location>
</feature>
<evidence type="ECO:0000313" key="11">
    <source>
        <dbReference type="Proteomes" id="UP000383932"/>
    </source>
</evidence>
<dbReference type="GO" id="GO:0033619">
    <property type="term" value="P:membrane protein proteolysis"/>
    <property type="evidence" value="ECO:0007669"/>
    <property type="project" value="TreeGrafter"/>
</dbReference>
<evidence type="ECO:0000313" key="10">
    <source>
        <dbReference type="EMBL" id="KAB5592840.1"/>
    </source>
</evidence>
<keyword evidence="3 9" id="KW-0812">Transmembrane</keyword>
<feature type="transmembrane region" description="Helical" evidence="9">
    <location>
        <begin position="155"/>
        <end position="175"/>
    </location>
</feature>
<sequence>MLLQSLDAFLSYAGLVALATTSVYAGSLGSYKAPSKSTRSIHSDDDEDDEEEIAERLSSSEAVLFPVVGSVILGGFYLAFKYLGEDWINKLLGYYFSFMGVGCVWLCLTSVTKHVIGPARYKSTPRFRIKLTKGMSSANPAFPLLIIPGKPLVTFRLPTLLLFPFAAVPSISFFMSEPKSALMTDILSLSFSHAALSTMKLDSLQTGCILLGGLFFYDVWWVFGTTVMVTVATTLTIPIKLLWPRSILTWLSIIPATQSTSNTMLLGLGDVVIPGTLVALAHRLDMHLRRKSRMHTQGPGAYLWATLIGYAVGLSMAFAAMHVFRAAQPALLYLSPSCCLSFIYTALQRREWEYVWNWEDGAEEERERKEQEKKEKEGNVF</sequence>
<dbReference type="AlphaFoldDB" id="A0A5N5QM51"/>
<dbReference type="GO" id="GO:0042500">
    <property type="term" value="F:aspartic endopeptidase activity, intramembrane cleaving"/>
    <property type="evidence" value="ECO:0007669"/>
    <property type="project" value="InterPro"/>
</dbReference>
<reference evidence="10 11" key="1">
    <citation type="journal article" date="2019" name="Fungal Biol. Biotechnol.">
        <title>Draft genome sequence of fastidious pathogen Ceratobasidium theobromae, which causes vascular-streak dieback in Theobroma cacao.</title>
        <authorList>
            <person name="Ali S.S."/>
            <person name="Asman A."/>
            <person name="Shao J."/>
            <person name="Firmansyah A.P."/>
            <person name="Susilo A.W."/>
            <person name="Rosmana A."/>
            <person name="McMahon P."/>
            <person name="Junaid M."/>
            <person name="Guest D."/>
            <person name="Kheng T.Y."/>
            <person name="Meinhardt L.W."/>
            <person name="Bailey B.A."/>
        </authorList>
    </citation>
    <scope>NUCLEOTIDE SEQUENCE [LARGE SCALE GENOMIC DNA]</scope>
    <source>
        <strain evidence="10 11">CT2</strain>
    </source>
</reference>
<keyword evidence="11" id="KW-1185">Reference proteome</keyword>
<evidence type="ECO:0000256" key="4">
    <source>
        <dbReference type="ARBA" id="ARBA00022801"/>
    </source>
</evidence>
<dbReference type="SMART" id="SM00730">
    <property type="entry name" value="PSN"/>
    <property type="match status" value="1"/>
</dbReference>
<dbReference type="Pfam" id="PF04258">
    <property type="entry name" value="Peptidase_A22B"/>
    <property type="match status" value="1"/>
</dbReference>
<evidence type="ECO:0000256" key="9">
    <source>
        <dbReference type="SAM" id="Phobius"/>
    </source>
</evidence>
<organism evidence="10 11">
    <name type="scientific">Ceratobasidium theobromae</name>
    <dbReference type="NCBI Taxonomy" id="1582974"/>
    <lineage>
        <taxon>Eukaryota</taxon>
        <taxon>Fungi</taxon>
        <taxon>Dikarya</taxon>
        <taxon>Basidiomycota</taxon>
        <taxon>Agaricomycotina</taxon>
        <taxon>Agaricomycetes</taxon>
        <taxon>Cantharellales</taxon>
        <taxon>Ceratobasidiaceae</taxon>
        <taxon>Ceratobasidium</taxon>
    </lineage>
</organism>
<keyword evidence="6 9" id="KW-1133">Transmembrane helix</keyword>
<feature type="region of interest" description="Disordered" evidence="8">
    <location>
        <begin position="31"/>
        <end position="50"/>
    </location>
</feature>
<keyword evidence="5" id="KW-0256">Endoplasmic reticulum</keyword>
<evidence type="ECO:0000256" key="5">
    <source>
        <dbReference type="ARBA" id="ARBA00022824"/>
    </source>
</evidence>
<dbReference type="InterPro" id="IPR007369">
    <property type="entry name" value="Peptidase_A22B_SPP"/>
</dbReference>
<dbReference type="GO" id="GO:0006465">
    <property type="term" value="P:signal peptide processing"/>
    <property type="evidence" value="ECO:0007669"/>
    <property type="project" value="TreeGrafter"/>
</dbReference>
<dbReference type="EMBL" id="SSOP01000052">
    <property type="protein sequence ID" value="KAB5592840.1"/>
    <property type="molecule type" value="Genomic_DNA"/>
</dbReference>